<dbReference type="EMBL" id="FQUC01000007">
    <property type="protein sequence ID" value="SHF53426.1"/>
    <property type="molecule type" value="Genomic_DNA"/>
</dbReference>
<dbReference type="OrthoDB" id="997093at2"/>
<evidence type="ECO:0008006" key="3">
    <source>
        <dbReference type="Google" id="ProtNLM"/>
    </source>
</evidence>
<proteinExistence type="predicted"/>
<organism evidence="1 2">
    <name type="scientific">Dysgonomonas macrotermitis</name>
    <dbReference type="NCBI Taxonomy" id="1346286"/>
    <lineage>
        <taxon>Bacteria</taxon>
        <taxon>Pseudomonadati</taxon>
        <taxon>Bacteroidota</taxon>
        <taxon>Bacteroidia</taxon>
        <taxon>Bacteroidales</taxon>
        <taxon>Dysgonomonadaceae</taxon>
        <taxon>Dysgonomonas</taxon>
    </lineage>
</organism>
<protein>
    <recommendedName>
        <fullName evidence="3">Bacteriophage CI repressor helix-turn-helix domain-containing protein</fullName>
    </recommendedName>
</protein>
<evidence type="ECO:0000313" key="1">
    <source>
        <dbReference type="EMBL" id="SHF53426.1"/>
    </source>
</evidence>
<dbReference type="AlphaFoldDB" id="A0A1M5CFH6"/>
<reference evidence="2" key="1">
    <citation type="submission" date="2016-11" db="EMBL/GenBank/DDBJ databases">
        <authorList>
            <person name="Varghese N."/>
            <person name="Submissions S."/>
        </authorList>
    </citation>
    <scope>NUCLEOTIDE SEQUENCE [LARGE SCALE GENOMIC DNA]</scope>
    <source>
        <strain evidence="2">DSM 27370</strain>
    </source>
</reference>
<accession>A0A1M5CFH6</accession>
<dbReference type="Proteomes" id="UP000184480">
    <property type="component" value="Unassembled WGS sequence"/>
</dbReference>
<name>A0A1M5CFH6_9BACT</name>
<sequence length="146" mass="16558">MTFGDRLNLLIKTLGSKSVTSFEDKVGVTRKIFAKVIRVGTDTGYKNLQKIWEIYPEVNLHWLLTGEGEMLLNPRSTTAYSNTLPDARLAEPAASYNQDEYIQSLKDQIVILKDQVTILKEESANKQSLLDMIKRGDIIINPSREE</sequence>
<dbReference type="RefSeq" id="WP_062179615.1">
    <property type="nucleotide sequence ID" value="NZ_BBXL01000007.1"/>
</dbReference>
<keyword evidence="2" id="KW-1185">Reference proteome</keyword>
<evidence type="ECO:0000313" key="2">
    <source>
        <dbReference type="Proteomes" id="UP000184480"/>
    </source>
</evidence>
<dbReference type="STRING" id="1346286.SAMN05444362_107151"/>
<gene>
    <name evidence="1" type="ORF">SAMN05444362_107151</name>
</gene>